<evidence type="ECO:0000256" key="1">
    <source>
        <dbReference type="ARBA" id="ARBA00023122"/>
    </source>
</evidence>
<dbReference type="PANTHER" id="PTHR43080:SF2">
    <property type="entry name" value="CBS DOMAIN-CONTAINING PROTEIN"/>
    <property type="match status" value="1"/>
</dbReference>
<dbReference type="SUPFAM" id="SSF54631">
    <property type="entry name" value="CBS-domain pair"/>
    <property type="match status" value="1"/>
</dbReference>
<name>A0A4D4J9A3_9PSEU</name>
<dbReference type="Gene3D" id="3.10.580.10">
    <property type="entry name" value="CBS-domain"/>
    <property type="match status" value="1"/>
</dbReference>
<dbReference type="EMBL" id="BJFL01000041">
    <property type="protein sequence ID" value="GDY33405.1"/>
    <property type="molecule type" value="Genomic_DNA"/>
</dbReference>
<keyword evidence="1 2" id="KW-0129">CBS domain</keyword>
<gene>
    <name evidence="5" type="ORF">GTS_50380</name>
</gene>
<accession>A0A4D4J9A3</accession>
<evidence type="ECO:0000313" key="6">
    <source>
        <dbReference type="Proteomes" id="UP000298860"/>
    </source>
</evidence>
<dbReference type="InterPro" id="IPR046342">
    <property type="entry name" value="CBS_dom_sf"/>
</dbReference>
<dbReference type="Pfam" id="PF00571">
    <property type="entry name" value="CBS"/>
    <property type="match status" value="1"/>
</dbReference>
<protein>
    <recommendedName>
        <fullName evidence="4">CBS domain-containing protein</fullName>
    </recommendedName>
</protein>
<organism evidence="5 6">
    <name type="scientific">Gandjariella thermophila</name>
    <dbReference type="NCBI Taxonomy" id="1931992"/>
    <lineage>
        <taxon>Bacteria</taxon>
        <taxon>Bacillati</taxon>
        <taxon>Actinomycetota</taxon>
        <taxon>Actinomycetes</taxon>
        <taxon>Pseudonocardiales</taxon>
        <taxon>Pseudonocardiaceae</taxon>
        <taxon>Gandjariella</taxon>
    </lineage>
</organism>
<evidence type="ECO:0000313" key="5">
    <source>
        <dbReference type="EMBL" id="GDY33405.1"/>
    </source>
</evidence>
<dbReference type="AlphaFoldDB" id="A0A4D4J9A3"/>
<dbReference type="Proteomes" id="UP000298860">
    <property type="component" value="Unassembled WGS sequence"/>
</dbReference>
<comment type="caution">
    <text evidence="5">The sequence shown here is derived from an EMBL/GenBank/DDBJ whole genome shotgun (WGS) entry which is preliminary data.</text>
</comment>
<dbReference type="InterPro" id="IPR000644">
    <property type="entry name" value="CBS_dom"/>
</dbReference>
<evidence type="ECO:0000259" key="4">
    <source>
        <dbReference type="PROSITE" id="PS51371"/>
    </source>
</evidence>
<keyword evidence="6" id="KW-1185">Reference proteome</keyword>
<dbReference type="InterPro" id="IPR051257">
    <property type="entry name" value="Diverse_CBS-Domain"/>
</dbReference>
<evidence type="ECO:0000256" key="3">
    <source>
        <dbReference type="SAM" id="MobiDB-lite"/>
    </source>
</evidence>
<reference evidence="6" key="1">
    <citation type="submission" date="2019-04" db="EMBL/GenBank/DDBJ databases">
        <title>Draft genome sequence of Pseudonocardiaceae bacterium SL3-2-4.</title>
        <authorList>
            <person name="Ningsih F."/>
            <person name="Yokota A."/>
            <person name="Sakai Y."/>
            <person name="Nanatani K."/>
            <person name="Yabe S."/>
            <person name="Oetari A."/>
            <person name="Sjamsuridzal W."/>
        </authorList>
    </citation>
    <scope>NUCLEOTIDE SEQUENCE [LARGE SCALE GENOMIC DNA]</scope>
    <source>
        <strain evidence="6">SL3-2-4</strain>
    </source>
</reference>
<feature type="domain" description="CBS" evidence="4">
    <location>
        <begin position="30"/>
        <end position="86"/>
    </location>
</feature>
<evidence type="ECO:0000256" key="2">
    <source>
        <dbReference type="PROSITE-ProRule" id="PRU00703"/>
    </source>
</evidence>
<dbReference type="PROSITE" id="PS51371">
    <property type="entry name" value="CBS"/>
    <property type="match status" value="1"/>
</dbReference>
<dbReference type="SMART" id="SM00116">
    <property type="entry name" value="CBS"/>
    <property type="match status" value="1"/>
</dbReference>
<feature type="region of interest" description="Disordered" evidence="3">
    <location>
        <begin position="1"/>
        <end position="24"/>
    </location>
</feature>
<sequence>MWTGSNEAAPRSNRAAGEDDMRNRTVADVMHPEVLTVTPTTTFKDIVDLAVDAGVSAVPVVDKHGGLLGVVSEADLLHKMEHLDETKARPRLFALPRTRRHWRKTSGAPRRS</sequence>
<dbReference type="PANTHER" id="PTHR43080">
    <property type="entry name" value="CBS DOMAIN-CONTAINING PROTEIN CBSX3, MITOCHONDRIAL"/>
    <property type="match status" value="1"/>
</dbReference>
<proteinExistence type="predicted"/>